<name>A0A927A034_9NOST</name>
<gene>
    <name evidence="1" type="ORF">H6G06_06845</name>
</gene>
<keyword evidence="2" id="KW-1185">Reference proteome</keyword>
<protein>
    <submittedName>
        <fullName evidence="1">Uncharacterized protein</fullName>
    </submittedName>
</protein>
<proteinExistence type="predicted"/>
<dbReference type="EMBL" id="JACJQU010000002">
    <property type="protein sequence ID" value="MBD2293209.1"/>
    <property type="molecule type" value="Genomic_DNA"/>
</dbReference>
<comment type="caution">
    <text evidence="1">The sequence shown here is derived from an EMBL/GenBank/DDBJ whole genome shotgun (WGS) entry which is preliminary data.</text>
</comment>
<reference evidence="2" key="1">
    <citation type="journal article" date="2020" name="ISME J.">
        <title>Comparative genomics reveals insights into cyanobacterial evolution and habitat adaptation.</title>
        <authorList>
            <person name="Chen M.Y."/>
            <person name="Teng W.K."/>
            <person name="Zhao L."/>
            <person name="Hu C.X."/>
            <person name="Zhou Y.K."/>
            <person name="Han B.P."/>
            <person name="Song L.R."/>
            <person name="Shu W.S."/>
        </authorList>
    </citation>
    <scope>NUCLEOTIDE SEQUENCE [LARGE SCALE GENOMIC DNA]</scope>
    <source>
        <strain evidence="2">FACHB-251</strain>
    </source>
</reference>
<sequence length="87" mass="10123">MNNILRVFADFNNADENGRLRLNCIGTIEDLARQKIELQDGQTLIFYGEDLEIEGILKYSPEENIWVAVIDWDNIRQVEDISKLIKI</sequence>
<dbReference type="AlphaFoldDB" id="A0A927A034"/>
<dbReference type="Proteomes" id="UP000662185">
    <property type="component" value="Unassembled WGS sequence"/>
</dbReference>
<evidence type="ECO:0000313" key="1">
    <source>
        <dbReference type="EMBL" id="MBD2293209.1"/>
    </source>
</evidence>
<organism evidence="1 2">
    <name type="scientific">Anabaena sphaerica FACHB-251</name>
    <dbReference type="NCBI Taxonomy" id="2692883"/>
    <lineage>
        <taxon>Bacteria</taxon>
        <taxon>Bacillati</taxon>
        <taxon>Cyanobacteriota</taxon>
        <taxon>Cyanophyceae</taxon>
        <taxon>Nostocales</taxon>
        <taxon>Nostocaceae</taxon>
        <taxon>Anabaena</taxon>
    </lineage>
</organism>
<accession>A0A927A034</accession>
<evidence type="ECO:0000313" key="2">
    <source>
        <dbReference type="Proteomes" id="UP000662185"/>
    </source>
</evidence>